<feature type="domain" description="HPP transmembrane region" evidence="2">
    <location>
        <begin position="91"/>
        <end position="235"/>
    </location>
</feature>
<sequence length="245" mass="26153">MSQLSSGIVCSGTNSLVPLLSLPPPSSISSSSSASLSFSRFIKGKALVLDYWAVNKNCYKRRRGQHVIQASSEFASQSIWDDWKPPKASSTPSFSEILWPSAGAFVAMAMLGKLDQLLAPKGLSITTAPLGAVSALLFATPNAPSARKYSIFMSQIGCAVIGVLALTIFGPGLLAKSASVAACVAYMIYTGTVHPPAVAMPLIFIDGVKLHHLNFWYALYPGAACCILLCLIKEVVLYLKQNFKF</sequence>
<keyword evidence="1" id="KW-0812">Transmembrane</keyword>
<keyword evidence="1" id="KW-1133">Transmembrane helix</keyword>
<feature type="transmembrane region" description="Helical" evidence="1">
    <location>
        <begin position="186"/>
        <end position="205"/>
    </location>
</feature>
<keyword evidence="1" id="KW-0472">Membrane</keyword>
<feature type="transmembrane region" description="Helical" evidence="1">
    <location>
        <begin position="217"/>
        <end position="239"/>
    </location>
</feature>
<gene>
    <name evidence="4" type="primary">HPP</name>
</gene>
<feature type="transmembrane region" description="Helical" evidence="1">
    <location>
        <begin position="118"/>
        <end position="139"/>
    </location>
</feature>
<reference evidence="3" key="2">
    <citation type="submission" date="2012-05" db="EMBL/GenBank/DDBJ databases">
        <authorList>
            <person name="Krishnakumar V."/>
            <person name="Cheung F."/>
            <person name="Xiao Y."/>
            <person name="Chan A."/>
            <person name="Moskal W.A."/>
            <person name="Town C.D."/>
        </authorList>
    </citation>
    <scope>NUCLEOTIDE SEQUENCE</scope>
</reference>
<evidence type="ECO:0000259" key="2">
    <source>
        <dbReference type="Pfam" id="PF04982"/>
    </source>
</evidence>
<dbReference type="PANTHER" id="PTHR33741">
    <property type="entry name" value="TRANSMEMBRANE PROTEIN DDB_G0269096-RELATED"/>
    <property type="match status" value="1"/>
</dbReference>
<evidence type="ECO:0000313" key="4">
    <source>
        <dbReference type="EMBL" id="BAI63586.1"/>
    </source>
</evidence>
<dbReference type="InterPro" id="IPR058581">
    <property type="entry name" value="TM_HPP"/>
</dbReference>
<protein>
    <submittedName>
        <fullName evidence="4">HPP domain containing protein</fullName>
    </submittedName>
</protein>
<reference evidence="4" key="1">
    <citation type="submission" date="2007-07" db="EMBL/GenBank/DDBJ databases">
        <title>Nitrate Response in Lotus japonicus Root Hairs: Involvement of Jasmonate in Rhizobial Infection.</title>
        <authorList>
            <person name="Maekawa T."/>
            <person name="Kouchi H."/>
            <person name="Asamizu E."/>
            <person name="Tabata S."/>
            <person name="Murooka Y."/>
            <person name="Hayashi M."/>
        </authorList>
    </citation>
    <scope>NUCLEOTIDE SEQUENCE</scope>
</reference>
<dbReference type="InterPro" id="IPR007065">
    <property type="entry name" value="HPP"/>
</dbReference>
<feature type="transmembrane region" description="Helical" evidence="1">
    <location>
        <begin position="151"/>
        <end position="174"/>
    </location>
</feature>
<dbReference type="Pfam" id="PF04982">
    <property type="entry name" value="TM_HPP"/>
    <property type="match status" value="1"/>
</dbReference>
<proteinExistence type="evidence at transcript level"/>
<name>D2KTV2_LOTJA</name>
<dbReference type="OMA" id="DIFWPSA"/>
<evidence type="ECO:0000313" key="3">
    <source>
        <dbReference type="EMBL" id="AFK44493.1"/>
    </source>
</evidence>
<dbReference type="EMBL" id="AB353301">
    <property type="protein sequence ID" value="BAI63586.1"/>
    <property type="molecule type" value="mRNA"/>
</dbReference>
<organism evidence="4">
    <name type="scientific">Lotus japonicus</name>
    <name type="common">Lotus corniculatus var. japonicus</name>
    <dbReference type="NCBI Taxonomy" id="34305"/>
    <lineage>
        <taxon>Eukaryota</taxon>
        <taxon>Viridiplantae</taxon>
        <taxon>Streptophyta</taxon>
        <taxon>Embryophyta</taxon>
        <taxon>Tracheophyta</taxon>
        <taxon>Spermatophyta</taxon>
        <taxon>Magnoliopsida</taxon>
        <taxon>eudicotyledons</taxon>
        <taxon>Gunneridae</taxon>
        <taxon>Pentapetalae</taxon>
        <taxon>rosids</taxon>
        <taxon>fabids</taxon>
        <taxon>Fabales</taxon>
        <taxon>Fabaceae</taxon>
        <taxon>Papilionoideae</taxon>
        <taxon>50 kb inversion clade</taxon>
        <taxon>NPAAA clade</taxon>
        <taxon>Hologalegina</taxon>
        <taxon>robinioid clade</taxon>
        <taxon>Loteae</taxon>
        <taxon>Lotus</taxon>
    </lineage>
</organism>
<evidence type="ECO:0000256" key="1">
    <source>
        <dbReference type="SAM" id="Phobius"/>
    </source>
</evidence>
<dbReference type="EMBL" id="BT144699">
    <property type="protein sequence ID" value="AFK44493.1"/>
    <property type="molecule type" value="mRNA"/>
</dbReference>
<accession>D2KTV2</accession>
<dbReference type="AlphaFoldDB" id="D2KTV2"/>
<dbReference type="PANTHER" id="PTHR33741:SF1">
    <property type="entry name" value="HPP FAMILY PROTEIN, EXPRESSED"/>
    <property type="match status" value="1"/>
</dbReference>
<dbReference type="OrthoDB" id="2016548at2759"/>